<dbReference type="EMBL" id="LXQA011231288">
    <property type="protein sequence ID" value="MCI89957.1"/>
    <property type="molecule type" value="Genomic_DNA"/>
</dbReference>
<comment type="caution">
    <text evidence="1">The sequence shown here is derived from an EMBL/GenBank/DDBJ whole genome shotgun (WGS) entry which is preliminary data.</text>
</comment>
<evidence type="ECO:0000313" key="1">
    <source>
        <dbReference type="EMBL" id="MCI89957.1"/>
    </source>
</evidence>
<reference evidence="1 2" key="1">
    <citation type="journal article" date="2018" name="Front. Plant Sci.">
        <title>Red Clover (Trifolium pratense) and Zigzag Clover (T. medium) - A Picture of Genomic Similarities and Differences.</title>
        <authorList>
            <person name="Dluhosova J."/>
            <person name="Istvanek J."/>
            <person name="Nedelnik J."/>
            <person name="Repkova J."/>
        </authorList>
    </citation>
    <scope>NUCLEOTIDE SEQUENCE [LARGE SCALE GENOMIC DNA]</scope>
    <source>
        <strain evidence="2">cv. 10/8</strain>
        <tissue evidence="1">Leaf</tissue>
    </source>
</reference>
<dbReference type="AlphaFoldDB" id="A0A392VQ01"/>
<protein>
    <submittedName>
        <fullName evidence="1">Maturase K</fullName>
    </submittedName>
</protein>
<accession>A0A392VQ01</accession>
<feature type="non-terminal residue" evidence="1">
    <location>
        <position position="57"/>
    </location>
</feature>
<dbReference type="Proteomes" id="UP000265520">
    <property type="component" value="Unassembled WGS sequence"/>
</dbReference>
<sequence length="57" mass="6551">MVRIDQPIKQLLARPDMTGRMLKCSLELAEFEIHYDSRKALKAQVLTDFVAEMTNPS</sequence>
<evidence type="ECO:0000313" key="2">
    <source>
        <dbReference type="Proteomes" id="UP000265520"/>
    </source>
</evidence>
<organism evidence="1 2">
    <name type="scientific">Trifolium medium</name>
    <dbReference type="NCBI Taxonomy" id="97028"/>
    <lineage>
        <taxon>Eukaryota</taxon>
        <taxon>Viridiplantae</taxon>
        <taxon>Streptophyta</taxon>
        <taxon>Embryophyta</taxon>
        <taxon>Tracheophyta</taxon>
        <taxon>Spermatophyta</taxon>
        <taxon>Magnoliopsida</taxon>
        <taxon>eudicotyledons</taxon>
        <taxon>Gunneridae</taxon>
        <taxon>Pentapetalae</taxon>
        <taxon>rosids</taxon>
        <taxon>fabids</taxon>
        <taxon>Fabales</taxon>
        <taxon>Fabaceae</taxon>
        <taxon>Papilionoideae</taxon>
        <taxon>50 kb inversion clade</taxon>
        <taxon>NPAAA clade</taxon>
        <taxon>Hologalegina</taxon>
        <taxon>IRL clade</taxon>
        <taxon>Trifolieae</taxon>
        <taxon>Trifolium</taxon>
    </lineage>
</organism>
<keyword evidence="2" id="KW-1185">Reference proteome</keyword>
<proteinExistence type="predicted"/>
<name>A0A392VQ01_9FABA</name>